<keyword evidence="3" id="KW-0902">Two-component regulatory system</keyword>
<feature type="transmembrane region" description="Helical" evidence="5">
    <location>
        <begin position="116"/>
        <end position="137"/>
    </location>
</feature>
<evidence type="ECO:0000259" key="6">
    <source>
        <dbReference type="Pfam" id="PF07730"/>
    </source>
</evidence>
<dbReference type="PANTHER" id="PTHR24421:SF63">
    <property type="entry name" value="SENSOR HISTIDINE KINASE DESK"/>
    <property type="match status" value="1"/>
</dbReference>
<organism evidence="7 8">
    <name type="scientific">Streptomyces cinnamoneus</name>
    <name type="common">Streptoverticillium cinnamoneum</name>
    <dbReference type="NCBI Taxonomy" id="53446"/>
    <lineage>
        <taxon>Bacteria</taxon>
        <taxon>Bacillati</taxon>
        <taxon>Actinomycetota</taxon>
        <taxon>Actinomycetes</taxon>
        <taxon>Kitasatosporales</taxon>
        <taxon>Streptomycetaceae</taxon>
        <taxon>Streptomyces</taxon>
        <taxon>Streptomyces cinnamoneus group</taxon>
    </lineage>
</organism>
<accession>A0A918TCH3</accession>
<keyword evidence="5" id="KW-1133">Transmembrane helix</keyword>
<dbReference type="SUPFAM" id="SSF55874">
    <property type="entry name" value="ATPase domain of HSP90 chaperone/DNA topoisomerase II/histidine kinase"/>
    <property type="match status" value="1"/>
</dbReference>
<reference evidence="7" key="2">
    <citation type="submission" date="2020-09" db="EMBL/GenBank/DDBJ databases">
        <authorList>
            <person name="Sun Q."/>
            <person name="Ohkuma M."/>
        </authorList>
    </citation>
    <scope>NUCLEOTIDE SEQUENCE</scope>
    <source>
        <strain evidence="7">JCM 4633</strain>
    </source>
</reference>
<evidence type="ECO:0000256" key="2">
    <source>
        <dbReference type="ARBA" id="ARBA00022777"/>
    </source>
</evidence>
<evidence type="ECO:0000256" key="3">
    <source>
        <dbReference type="ARBA" id="ARBA00023012"/>
    </source>
</evidence>
<dbReference type="RefSeq" id="WP_190108306.1">
    <property type="nucleotide sequence ID" value="NZ_BMVB01000002.1"/>
</dbReference>
<evidence type="ECO:0000256" key="5">
    <source>
        <dbReference type="SAM" id="Phobius"/>
    </source>
</evidence>
<evidence type="ECO:0000256" key="4">
    <source>
        <dbReference type="SAM" id="MobiDB-lite"/>
    </source>
</evidence>
<dbReference type="GO" id="GO:0046983">
    <property type="term" value="F:protein dimerization activity"/>
    <property type="evidence" value="ECO:0007669"/>
    <property type="project" value="InterPro"/>
</dbReference>
<feature type="transmembrane region" description="Helical" evidence="5">
    <location>
        <begin position="144"/>
        <end position="164"/>
    </location>
</feature>
<feature type="transmembrane region" description="Helical" evidence="5">
    <location>
        <begin position="85"/>
        <end position="110"/>
    </location>
</feature>
<name>A0A918TCH3_STRCJ</name>
<keyword evidence="1" id="KW-0808">Transferase</keyword>
<gene>
    <name evidence="7" type="ORF">GCM10010507_09080</name>
</gene>
<feature type="transmembrane region" description="Helical" evidence="5">
    <location>
        <begin position="54"/>
        <end position="73"/>
    </location>
</feature>
<feature type="region of interest" description="Disordered" evidence="4">
    <location>
        <begin position="411"/>
        <end position="440"/>
    </location>
</feature>
<dbReference type="Pfam" id="PF07730">
    <property type="entry name" value="HisKA_3"/>
    <property type="match status" value="1"/>
</dbReference>
<dbReference type="Gene3D" id="1.20.5.1930">
    <property type="match status" value="1"/>
</dbReference>
<dbReference type="CDD" id="cd16917">
    <property type="entry name" value="HATPase_UhpB-NarQ-NarX-like"/>
    <property type="match status" value="1"/>
</dbReference>
<keyword evidence="5" id="KW-0812">Transmembrane</keyword>
<dbReference type="GO" id="GO:0016020">
    <property type="term" value="C:membrane"/>
    <property type="evidence" value="ECO:0007669"/>
    <property type="project" value="InterPro"/>
</dbReference>
<dbReference type="Gene3D" id="3.30.565.10">
    <property type="entry name" value="Histidine kinase-like ATPase, C-terminal domain"/>
    <property type="match status" value="1"/>
</dbReference>
<evidence type="ECO:0000256" key="1">
    <source>
        <dbReference type="ARBA" id="ARBA00022679"/>
    </source>
</evidence>
<evidence type="ECO:0000313" key="8">
    <source>
        <dbReference type="Proteomes" id="UP000646244"/>
    </source>
</evidence>
<reference evidence="7" key="1">
    <citation type="journal article" date="2014" name="Int. J. Syst. Evol. Microbiol.">
        <title>Complete genome sequence of Corynebacterium casei LMG S-19264T (=DSM 44701T), isolated from a smear-ripened cheese.</title>
        <authorList>
            <consortium name="US DOE Joint Genome Institute (JGI-PGF)"/>
            <person name="Walter F."/>
            <person name="Albersmeier A."/>
            <person name="Kalinowski J."/>
            <person name="Ruckert C."/>
        </authorList>
    </citation>
    <scope>NUCLEOTIDE SEQUENCE</scope>
    <source>
        <strain evidence="7">JCM 4633</strain>
    </source>
</reference>
<proteinExistence type="predicted"/>
<sequence>MGMRSRVREWRGRSKVAQVDSYMRWTLYGLPWLFPLTTALSWLSGSGRRPAPAVWLLLGLCLVQCAQGVGLLRRSLDHYLRKRPAPWWGLGVSAAFFVLTLAAFVAVVRVEGVRHVTANATVLLHGGLIVFGSYSLLTRRIRTYLAGCALAGLVVGGTLAAVAARDPGPAMLVAVLIAASLVFALGVWGMAAVRASAWFLRVLWELEAARGTQARLAVAEERLRFSRDMHDVLGRNLAVIALKSELAAQLSRRGSSAALDEMTEVQQIARESQRELREVVRGYREAALHTELVGARSVLAAAGIECRTDDAGGAELPPAVQSALGWVVREATTNVLRHAEATRCTVRLRVDDGAAVLVMENDGVRAAGGAGPSSGGGSGLAGLRERLAALGGTVSSLYDARRTFRLTASIPLSGHGTGAEDPAEGSEAVLAAGGEKRRGA</sequence>
<feature type="domain" description="Signal transduction histidine kinase subgroup 3 dimerisation and phosphoacceptor" evidence="6">
    <location>
        <begin position="221"/>
        <end position="287"/>
    </location>
</feature>
<dbReference type="PANTHER" id="PTHR24421">
    <property type="entry name" value="NITRATE/NITRITE SENSOR PROTEIN NARX-RELATED"/>
    <property type="match status" value="1"/>
</dbReference>
<feature type="transmembrane region" description="Helical" evidence="5">
    <location>
        <begin position="21"/>
        <end position="42"/>
    </location>
</feature>
<dbReference type="AlphaFoldDB" id="A0A918TCH3"/>
<dbReference type="InterPro" id="IPR036890">
    <property type="entry name" value="HATPase_C_sf"/>
</dbReference>
<evidence type="ECO:0000313" key="7">
    <source>
        <dbReference type="EMBL" id="GHC37750.1"/>
    </source>
</evidence>
<dbReference type="InterPro" id="IPR011712">
    <property type="entry name" value="Sig_transdc_His_kin_sub3_dim/P"/>
</dbReference>
<dbReference type="EMBL" id="BMVB01000002">
    <property type="protein sequence ID" value="GHC37750.1"/>
    <property type="molecule type" value="Genomic_DNA"/>
</dbReference>
<dbReference type="GO" id="GO:0000155">
    <property type="term" value="F:phosphorelay sensor kinase activity"/>
    <property type="evidence" value="ECO:0007669"/>
    <property type="project" value="InterPro"/>
</dbReference>
<keyword evidence="5" id="KW-0472">Membrane</keyword>
<protein>
    <submittedName>
        <fullName evidence="7">Histidine kinase</fullName>
    </submittedName>
</protein>
<dbReference type="InterPro" id="IPR050482">
    <property type="entry name" value="Sensor_HK_TwoCompSys"/>
</dbReference>
<dbReference type="Proteomes" id="UP000646244">
    <property type="component" value="Unassembled WGS sequence"/>
</dbReference>
<feature type="transmembrane region" description="Helical" evidence="5">
    <location>
        <begin position="170"/>
        <end position="193"/>
    </location>
</feature>
<keyword evidence="2 7" id="KW-0418">Kinase</keyword>
<comment type="caution">
    <text evidence="7">The sequence shown here is derived from an EMBL/GenBank/DDBJ whole genome shotgun (WGS) entry which is preliminary data.</text>
</comment>